<reference evidence="4 5" key="1">
    <citation type="journal article" name="Front. Microbiol.">
        <title>Sugar Metabolism of the First Thermophilic Planctomycete Thermogutta terrifontis: Comparative Genomic and Transcriptomic Approaches.</title>
        <authorList>
            <person name="Elcheninov A.G."/>
            <person name="Menzel P."/>
            <person name="Gudbergsdottir S.R."/>
            <person name="Slesarev A.I."/>
            <person name="Kadnikov V.V."/>
            <person name="Krogh A."/>
            <person name="Bonch-Osmolovskaya E.A."/>
            <person name="Peng X."/>
            <person name="Kublanov I.V."/>
        </authorList>
    </citation>
    <scope>NUCLEOTIDE SEQUENCE [LARGE SCALE GENOMIC DNA]</scope>
    <source>
        <strain evidence="4 5">R1</strain>
    </source>
</reference>
<protein>
    <submittedName>
        <fullName evidence="4">Chaperone protein DnaK</fullName>
    </submittedName>
</protein>
<proteinExistence type="inferred from homology"/>
<dbReference type="AlphaFoldDB" id="A0A286RGL2"/>
<dbReference type="RefSeq" id="WP_095415264.1">
    <property type="nucleotide sequence ID" value="NZ_CP018477.1"/>
</dbReference>
<dbReference type="GO" id="GO:0140662">
    <property type="term" value="F:ATP-dependent protein folding chaperone"/>
    <property type="evidence" value="ECO:0007669"/>
    <property type="project" value="InterPro"/>
</dbReference>
<dbReference type="KEGG" id="ttf:THTE_2507"/>
<dbReference type="InterPro" id="IPR018181">
    <property type="entry name" value="Heat_shock_70_CS"/>
</dbReference>
<dbReference type="InterPro" id="IPR043129">
    <property type="entry name" value="ATPase_NBD"/>
</dbReference>
<dbReference type="Pfam" id="PF12531">
    <property type="entry name" value="DUF3731"/>
    <property type="match status" value="1"/>
</dbReference>
<name>A0A286RGL2_9BACT</name>
<keyword evidence="2" id="KW-0547">Nucleotide-binding</keyword>
<dbReference type="Pfam" id="PF00012">
    <property type="entry name" value="HSP70"/>
    <property type="match status" value="1"/>
</dbReference>
<organism evidence="4 5">
    <name type="scientific">Thermogutta terrifontis</name>
    <dbReference type="NCBI Taxonomy" id="1331910"/>
    <lineage>
        <taxon>Bacteria</taxon>
        <taxon>Pseudomonadati</taxon>
        <taxon>Planctomycetota</taxon>
        <taxon>Planctomycetia</taxon>
        <taxon>Pirellulales</taxon>
        <taxon>Thermoguttaceae</taxon>
        <taxon>Thermogutta</taxon>
    </lineage>
</organism>
<keyword evidence="5" id="KW-1185">Reference proteome</keyword>
<dbReference type="CDD" id="cd10170">
    <property type="entry name" value="ASKHA_NBD_HSP70"/>
    <property type="match status" value="1"/>
</dbReference>
<dbReference type="PANTHER" id="PTHR42749">
    <property type="entry name" value="CELL SHAPE-DETERMINING PROTEIN MREB"/>
    <property type="match status" value="1"/>
</dbReference>
<dbReference type="InterPro" id="IPR013126">
    <property type="entry name" value="Hsp_70_fam"/>
</dbReference>
<dbReference type="InterPro" id="IPR021030">
    <property type="entry name" value="DUF3731"/>
</dbReference>
<keyword evidence="3" id="KW-0067">ATP-binding</keyword>
<evidence type="ECO:0000313" key="4">
    <source>
        <dbReference type="EMBL" id="ASV75109.1"/>
    </source>
</evidence>
<dbReference type="PANTHER" id="PTHR42749:SF1">
    <property type="entry name" value="CELL SHAPE-DETERMINING PROTEIN MREB"/>
    <property type="match status" value="1"/>
</dbReference>
<evidence type="ECO:0000256" key="1">
    <source>
        <dbReference type="ARBA" id="ARBA00007381"/>
    </source>
</evidence>
<gene>
    <name evidence="4" type="ORF">THTE_2507</name>
</gene>
<evidence type="ECO:0000313" key="5">
    <source>
        <dbReference type="Proteomes" id="UP000215086"/>
    </source>
</evidence>
<dbReference type="GO" id="GO:0005524">
    <property type="term" value="F:ATP binding"/>
    <property type="evidence" value="ECO:0007669"/>
    <property type="project" value="UniProtKB-KW"/>
</dbReference>
<dbReference type="PROSITE" id="PS00297">
    <property type="entry name" value="HSP70_1"/>
    <property type="match status" value="1"/>
</dbReference>
<dbReference type="PRINTS" id="PR00301">
    <property type="entry name" value="HEATSHOCK70"/>
</dbReference>
<accession>A0A286RGL2</accession>
<dbReference type="SUPFAM" id="SSF53067">
    <property type="entry name" value="Actin-like ATPase domain"/>
    <property type="match status" value="2"/>
</dbReference>
<dbReference type="Gene3D" id="3.30.420.40">
    <property type="match status" value="2"/>
</dbReference>
<sequence length="980" mass="109984">MHHSEITEPVAPRFVVGIDLGTTNSALCYVDSAESPWRVRVFRIPQLVAPGQVEERETLPSFHYEPAPGEFDPKLLRLPFGPVHRDYIVGVFARDHGAEVPGRLISSAKSWLCHTGVDRTAPLLPWHGAPDATKLSPVEVSARYLEHLRQAWDSRFPGYPLAEQDLVLTIPASFDEVARQLTIKAAAQAGLKRVTLIEEPQAAFYAWIYRHSEDWQRYVRPGQKILVCDIGGGTTDFTLIRVRESRDGMVQFHRVAVGEHLILGGDNLDLALAHHIERKLNPDEPLDPQTWSVLVRRCQFLKEKLLSEPAPERVTVTLPGRGSRVIGAARHVELTRDEVLELVLDGFFPRVELDARPALRRSGFQEFGLPFAPDPAVTRYLAAFLTAHRFVALDGECSDHDPARPDLVLFNGGVFYSSAIRRRVIEVITRWFSTDQKPWQPTVLENERLDLAVAQGAAYYGMVRRGEGVRISAGLARTYYIGVAMSEEELQHLAATAEAAKTELAESEPAEQQMSREDQAGELQVAEKLAAGVCVLPAGIEPGDEVHLAERTFHLRIGEPVEFPVYYSGTRLTDPAGALVLVRPEELSSLPAVRTILKASSRREAPKDIAVTLHAKLTEIGTLEIWCSEVGGHGRWKLEFDVRSAVQTDRAPHQSSAEQEGILEEGLAEKALELIDQIFGPEGTESPGALLKKLSEATRMNRRDWPSSFLRRIWQRLMENEAGRRRSPEHEARWLNTLGYALRPGYGLAADDWRVAETWRVLQGKLVHSTAACRAEWWILWRRIAGGLTAGQQQALATPLMASVRSLHRQQVQGTGSTDFPYASHEGAEIWRLLGSLELLPLNWKVELGQIILDLLPKRRFQQALSALLWTLARLGARIPVYAPLNSVLPEDVVTVWIERLLRLKLPEEIPPYVLMQLARKTGDRYRDVPNKTRQRVLTWFADRNTPEHLVRLVAEGGTLEETEQTQIFGEELPRGLRIL</sequence>
<dbReference type="Proteomes" id="UP000215086">
    <property type="component" value="Chromosome"/>
</dbReference>
<dbReference type="EMBL" id="CP018477">
    <property type="protein sequence ID" value="ASV75109.1"/>
    <property type="molecule type" value="Genomic_DNA"/>
</dbReference>
<evidence type="ECO:0000256" key="2">
    <source>
        <dbReference type="ARBA" id="ARBA00022741"/>
    </source>
</evidence>
<evidence type="ECO:0000256" key="3">
    <source>
        <dbReference type="ARBA" id="ARBA00022840"/>
    </source>
</evidence>
<dbReference type="OrthoDB" id="9760742at2"/>
<comment type="similarity">
    <text evidence="1">Belongs to the heat shock protein 70 family.</text>
</comment>